<accession>A0A4D5R9L6</accession>
<gene>
    <name evidence="2" type="primary">SLPTX15</name>
</gene>
<dbReference type="EMBL" id="GGNE01000276">
    <property type="protein sequence ID" value="MIC88817.1"/>
    <property type="molecule type" value="Transcribed_RNA"/>
</dbReference>
<name>A0A4D5R9L6_SCOVI</name>
<feature type="chain" id="PRO_5020038918" evidence="1">
    <location>
        <begin position="22"/>
        <end position="87"/>
    </location>
</feature>
<organism evidence="2">
    <name type="scientific">Scolopendra viridis</name>
    <name type="common">Giant centipede</name>
    <dbReference type="NCBI Taxonomy" id="118503"/>
    <lineage>
        <taxon>Eukaryota</taxon>
        <taxon>Metazoa</taxon>
        <taxon>Ecdysozoa</taxon>
        <taxon>Arthropoda</taxon>
        <taxon>Myriapoda</taxon>
        <taxon>Chilopoda</taxon>
        <taxon>Pleurostigmophora</taxon>
        <taxon>Scolopendromorpha</taxon>
        <taxon>Scolopendridae</taxon>
        <taxon>Scolopendra</taxon>
    </lineage>
</organism>
<evidence type="ECO:0000256" key="1">
    <source>
        <dbReference type="SAM" id="SignalP"/>
    </source>
</evidence>
<sequence>MGKQILLALFLLILLVLPAYNFPVHDELIAEERNGLIKKKLPYRTKDKFPRKSQCVQDCAKAFTNGNADKIKDVKPDFFTCYCWYVL</sequence>
<protein>
    <submittedName>
        <fullName evidence="2">SLPTX15</fullName>
    </submittedName>
</protein>
<keyword evidence="1" id="KW-0732">Signal</keyword>
<proteinExistence type="predicted"/>
<feature type="signal peptide" evidence="1">
    <location>
        <begin position="1"/>
        <end position="21"/>
    </location>
</feature>
<reference evidence="2" key="1">
    <citation type="journal article" date="2018" name="Toxicon">
        <title>Venom-gland transcriptomics and venom proteomics of the giant Florida blue centipede, Scolopendra viridis.</title>
        <authorList>
            <person name="Ward M.J."/>
            <person name="Rokyta D.R."/>
        </authorList>
    </citation>
    <scope>NUCLEOTIDE SEQUENCE</scope>
    <source>
        <tissue evidence="2">Venom gland</tissue>
    </source>
</reference>
<evidence type="ECO:0000313" key="2">
    <source>
        <dbReference type="EMBL" id="MIC88817.1"/>
    </source>
</evidence>
<dbReference type="AlphaFoldDB" id="A0A4D5R9L6"/>